<accession>A0ABM7PHL5</accession>
<dbReference type="RefSeq" id="WP_236893055.1">
    <property type="nucleotide sequence ID" value="NZ_AP024488.1"/>
</dbReference>
<dbReference type="PANTHER" id="PTHR35177">
    <property type="entry name" value="HYDROGENASE MATURATION FACTOR HYBG"/>
    <property type="match status" value="1"/>
</dbReference>
<dbReference type="PANTHER" id="PTHR35177:SF2">
    <property type="entry name" value="HYDROGENASE MATURATION FACTOR HYBG"/>
    <property type="match status" value="1"/>
</dbReference>
<dbReference type="Pfam" id="PF01455">
    <property type="entry name" value="HupF_HypC"/>
    <property type="match status" value="1"/>
</dbReference>
<dbReference type="PRINTS" id="PR00445">
    <property type="entry name" value="HUPFHYPC"/>
</dbReference>
<keyword evidence="3" id="KW-1185">Reference proteome</keyword>
<reference evidence="2 3" key="1">
    <citation type="submission" date="2021-02" db="EMBL/GenBank/DDBJ databases">
        <title>Complete genome of Desulfoluna sp. strain ASN36.</title>
        <authorList>
            <person name="Takahashi A."/>
            <person name="Kojima H."/>
            <person name="Fukui M."/>
        </authorList>
    </citation>
    <scope>NUCLEOTIDE SEQUENCE [LARGE SCALE GENOMIC DNA]</scope>
    <source>
        <strain evidence="2 3">ASN36</strain>
    </source>
</reference>
<dbReference type="Proteomes" id="UP001320148">
    <property type="component" value="Chromosome"/>
</dbReference>
<dbReference type="InterPro" id="IPR019812">
    <property type="entry name" value="Hydgase_assmbl_chp_CS"/>
</dbReference>
<name>A0ABM7PHL5_9BACT</name>
<evidence type="ECO:0000313" key="2">
    <source>
        <dbReference type="EMBL" id="BCS96771.1"/>
    </source>
</evidence>
<comment type="similarity">
    <text evidence="1">Belongs to the HupF/HypC family.</text>
</comment>
<gene>
    <name evidence="2" type="ORF">DSLASN_24030</name>
</gene>
<sequence>MCLAIPSRIVEINGDEAVIDVDGVRRETSLLLVEGPKVGDYVIIHAGYAITILDEESARESLRALNELVSGEPL</sequence>
<dbReference type="PROSITE" id="PS01097">
    <property type="entry name" value="HUPF_HYPC"/>
    <property type="match status" value="1"/>
</dbReference>
<dbReference type="EMBL" id="AP024488">
    <property type="protein sequence ID" value="BCS96771.1"/>
    <property type="molecule type" value="Genomic_DNA"/>
</dbReference>
<evidence type="ECO:0000313" key="3">
    <source>
        <dbReference type="Proteomes" id="UP001320148"/>
    </source>
</evidence>
<dbReference type="Gene3D" id="2.30.30.140">
    <property type="match status" value="1"/>
</dbReference>
<protein>
    <submittedName>
        <fullName evidence="2">Hydrogenase</fullName>
    </submittedName>
</protein>
<organism evidence="2 3">
    <name type="scientific">Desulfoluna limicola</name>
    <dbReference type="NCBI Taxonomy" id="2810562"/>
    <lineage>
        <taxon>Bacteria</taxon>
        <taxon>Pseudomonadati</taxon>
        <taxon>Thermodesulfobacteriota</taxon>
        <taxon>Desulfobacteria</taxon>
        <taxon>Desulfobacterales</taxon>
        <taxon>Desulfolunaceae</taxon>
        <taxon>Desulfoluna</taxon>
    </lineage>
</organism>
<dbReference type="NCBIfam" id="TIGR00074">
    <property type="entry name" value="hypC_hupF"/>
    <property type="match status" value="1"/>
</dbReference>
<proteinExistence type="inferred from homology"/>
<dbReference type="InterPro" id="IPR001109">
    <property type="entry name" value="Hydrogenase_HupF/HypC"/>
</dbReference>
<evidence type="ECO:0000256" key="1">
    <source>
        <dbReference type="ARBA" id="ARBA00006018"/>
    </source>
</evidence>
<dbReference type="SUPFAM" id="SSF159127">
    <property type="entry name" value="HupF/HypC-like"/>
    <property type="match status" value="1"/>
</dbReference>